<evidence type="ECO:0000313" key="17">
    <source>
        <dbReference type="RefSeq" id="XP_020114010.1"/>
    </source>
</evidence>
<reference evidence="10" key="1">
    <citation type="journal article" date="2015" name="Nat. Genet.">
        <title>The pineapple genome and the evolution of CAM photosynthesis.</title>
        <authorList>
            <person name="Ming R."/>
            <person name="VanBuren R."/>
            <person name="Wai C.M."/>
            <person name="Tang H."/>
            <person name="Schatz M.C."/>
            <person name="Bowers J.E."/>
            <person name="Lyons E."/>
            <person name="Wang M.L."/>
            <person name="Chen J."/>
            <person name="Biggers E."/>
            <person name="Zhang J."/>
            <person name="Huang L."/>
            <person name="Zhang L."/>
            <person name="Miao W."/>
            <person name="Zhang J."/>
            <person name="Ye Z."/>
            <person name="Miao C."/>
            <person name="Lin Z."/>
            <person name="Wang H."/>
            <person name="Zhou H."/>
            <person name="Yim W.C."/>
            <person name="Priest H.D."/>
            <person name="Zheng C."/>
            <person name="Woodhouse M."/>
            <person name="Edger P.P."/>
            <person name="Guyot R."/>
            <person name="Guo H.B."/>
            <person name="Guo H."/>
            <person name="Zheng G."/>
            <person name="Singh R."/>
            <person name="Sharma A."/>
            <person name="Min X."/>
            <person name="Zheng Y."/>
            <person name="Lee H."/>
            <person name="Gurtowski J."/>
            <person name="Sedlazeck F.J."/>
            <person name="Harkess A."/>
            <person name="McKain M.R."/>
            <person name="Liao Z."/>
            <person name="Fang J."/>
            <person name="Liu J."/>
            <person name="Zhang X."/>
            <person name="Zhang Q."/>
            <person name="Hu W."/>
            <person name="Qin Y."/>
            <person name="Wang K."/>
            <person name="Chen L.Y."/>
            <person name="Shirley N."/>
            <person name="Lin Y.R."/>
            <person name="Liu L.Y."/>
            <person name="Hernandez A.G."/>
            <person name="Wright C.L."/>
            <person name="Bulone V."/>
            <person name="Tuskan G.A."/>
            <person name="Heath K."/>
            <person name="Zee F."/>
            <person name="Moore P.H."/>
            <person name="Sunkar R."/>
            <person name="Leebens-Mack J.H."/>
            <person name="Mockler T."/>
            <person name="Bennetzen J.L."/>
            <person name="Freeling M."/>
            <person name="Sankoff D."/>
            <person name="Paterson A.H."/>
            <person name="Zhu X."/>
            <person name="Yang X."/>
            <person name="Smith J.A."/>
            <person name="Cushman J.C."/>
            <person name="Paull R.E."/>
            <person name="Yu Q."/>
        </authorList>
    </citation>
    <scope>NUCLEOTIDE SEQUENCE [LARGE SCALE GENOMIC DNA]</scope>
    <source>
        <strain evidence="10">cv. F153</strain>
    </source>
</reference>
<feature type="compositionally biased region" description="Basic and acidic residues" evidence="7">
    <location>
        <begin position="325"/>
        <end position="347"/>
    </location>
</feature>
<dbReference type="PANTHER" id="PTHR42769">
    <property type="entry name" value="SUPEROXIDE DISMUTASE"/>
    <property type="match status" value="1"/>
</dbReference>
<evidence type="ECO:0000259" key="8">
    <source>
        <dbReference type="Pfam" id="PF00081"/>
    </source>
</evidence>
<dbReference type="PRINTS" id="PR01703">
    <property type="entry name" value="MNSODISMTASE"/>
</dbReference>
<reference evidence="11 12" key="2">
    <citation type="submission" date="2025-04" db="UniProtKB">
        <authorList>
            <consortium name="RefSeq"/>
        </authorList>
    </citation>
    <scope>IDENTIFICATION</scope>
    <source>
        <tissue evidence="11 12">Leaf</tissue>
    </source>
</reference>
<evidence type="ECO:0000313" key="14">
    <source>
        <dbReference type="RefSeq" id="XP_020114007.1"/>
    </source>
</evidence>
<protein>
    <recommendedName>
        <fullName evidence="3">superoxide dismutase</fullName>
        <ecNumber evidence="3">1.15.1.1</ecNumber>
    </recommendedName>
</protein>
<dbReference type="InterPro" id="IPR019832">
    <property type="entry name" value="Mn/Fe_SOD_C"/>
</dbReference>
<feature type="compositionally biased region" description="Acidic residues" evidence="7">
    <location>
        <begin position="351"/>
        <end position="361"/>
    </location>
</feature>
<evidence type="ECO:0000259" key="9">
    <source>
        <dbReference type="Pfam" id="PF02777"/>
    </source>
</evidence>
<feature type="region of interest" description="Disordered" evidence="7">
    <location>
        <begin position="325"/>
        <end position="361"/>
    </location>
</feature>
<sequence length="361" mass="40112">MAAASVGAPLLGLGGAEATLSRLRPPPPGGHESIPLRRSAAAVAASIPRRRESLRSAERASVASSRKTPTRAMLGFPSLCPTSLPSRQSRGRNNVRRRAPVAAALLELKPPPYPLDALEPHLSREAVEHHWGRHQRSHVDCLNAAIAGTQLEGMELEDMVVAAYNKGDPHPPFVHAAQIWNHDFFWQSMKPGGGGEPSGRLMELIERDFGSYERMIKELKHAALTQFGSGWAWLAYKANRLEVGNAVNPCPSEKDNKLVVAKTPNAVNPLLWDYSPLLAIDVWEHAYYLDYENRRADYVSTFLDKLVSWEVVSSRLENAINRATERAKVDEKRRQDDDVEATSRKPVEMYLDSDNDDSETE</sequence>
<evidence type="ECO:0000256" key="5">
    <source>
        <dbReference type="ARBA" id="ARBA00023002"/>
    </source>
</evidence>
<dbReference type="InterPro" id="IPR019831">
    <property type="entry name" value="Mn/Fe_SOD_N"/>
</dbReference>
<evidence type="ECO:0000256" key="2">
    <source>
        <dbReference type="ARBA" id="ARBA00008714"/>
    </source>
</evidence>
<evidence type="ECO:0000313" key="10">
    <source>
        <dbReference type="Proteomes" id="UP000515123"/>
    </source>
</evidence>
<dbReference type="PANTHER" id="PTHR42769:SF3">
    <property type="entry name" value="SUPEROXIDE DISMUTASE [FE] 2, CHLOROPLASTIC"/>
    <property type="match status" value="1"/>
</dbReference>
<dbReference type="Gene3D" id="1.10.287.990">
    <property type="entry name" value="Fe,Mn superoxide dismutase (SOD) domain"/>
    <property type="match status" value="1"/>
</dbReference>
<dbReference type="Gene3D" id="3.55.40.20">
    <property type="entry name" value="Iron/manganese superoxide dismutase, C-terminal domain"/>
    <property type="match status" value="1"/>
</dbReference>
<dbReference type="SUPFAM" id="SSF54719">
    <property type="entry name" value="Fe,Mn superoxide dismutase (SOD), C-terminal domain"/>
    <property type="match status" value="1"/>
</dbReference>
<evidence type="ECO:0000313" key="11">
    <source>
        <dbReference type="RefSeq" id="XP_020114004.1"/>
    </source>
</evidence>
<dbReference type="InterPro" id="IPR036314">
    <property type="entry name" value="SOD_C_sf"/>
</dbReference>
<organism evidence="16">
    <name type="scientific">Ananas comosus</name>
    <name type="common">Pineapple</name>
    <name type="synonym">Ananas ananas</name>
    <dbReference type="NCBI Taxonomy" id="4615"/>
    <lineage>
        <taxon>Eukaryota</taxon>
        <taxon>Viridiplantae</taxon>
        <taxon>Streptophyta</taxon>
        <taxon>Embryophyta</taxon>
        <taxon>Tracheophyta</taxon>
        <taxon>Spermatophyta</taxon>
        <taxon>Magnoliopsida</taxon>
        <taxon>Liliopsida</taxon>
        <taxon>Poales</taxon>
        <taxon>Bromeliaceae</taxon>
        <taxon>Bromelioideae</taxon>
        <taxon>Ananas</taxon>
    </lineage>
</organism>
<keyword evidence="10" id="KW-1185">Reference proteome</keyword>
<dbReference type="RefSeq" id="XP_020114011.1">
    <property type="nucleotide sequence ID" value="XM_020258422.1"/>
</dbReference>
<evidence type="ECO:0000313" key="12">
    <source>
        <dbReference type="RefSeq" id="XP_020114005.1"/>
    </source>
</evidence>
<evidence type="ECO:0000313" key="15">
    <source>
        <dbReference type="RefSeq" id="XP_020114008.1"/>
    </source>
</evidence>
<dbReference type="GO" id="GO:0046872">
    <property type="term" value="F:metal ion binding"/>
    <property type="evidence" value="ECO:0007669"/>
    <property type="project" value="UniProtKB-KW"/>
</dbReference>
<dbReference type="OrthoDB" id="239262at2759"/>
<comment type="catalytic activity">
    <reaction evidence="6">
        <text>2 superoxide + 2 H(+) = H2O2 + O2</text>
        <dbReference type="Rhea" id="RHEA:20696"/>
        <dbReference type="ChEBI" id="CHEBI:15378"/>
        <dbReference type="ChEBI" id="CHEBI:15379"/>
        <dbReference type="ChEBI" id="CHEBI:16240"/>
        <dbReference type="ChEBI" id="CHEBI:18421"/>
        <dbReference type="EC" id="1.15.1.1"/>
    </reaction>
</comment>
<dbReference type="Gramene" id="Aco030882.1.mrna1">
    <property type="protein sequence ID" value="Aco030882.1.mrna1"/>
    <property type="gene ID" value="Aco030882.1.path1"/>
</dbReference>
<dbReference type="RefSeq" id="XP_020114004.1">
    <property type="nucleotide sequence ID" value="XM_020258415.1"/>
</dbReference>
<dbReference type="GO" id="GO:0042644">
    <property type="term" value="C:chloroplast nucleoid"/>
    <property type="evidence" value="ECO:0007669"/>
    <property type="project" value="TreeGrafter"/>
</dbReference>
<evidence type="ECO:0000256" key="3">
    <source>
        <dbReference type="ARBA" id="ARBA00012682"/>
    </source>
</evidence>
<dbReference type="InterPro" id="IPR036324">
    <property type="entry name" value="Mn/Fe_SOD_N_sf"/>
</dbReference>
<evidence type="ECO:0000313" key="16">
    <source>
        <dbReference type="RefSeq" id="XP_020114009.1"/>
    </source>
</evidence>
<keyword evidence="5" id="KW-0560">Oxidoreductase</keyword>
<feature type="domain" description="Manganese/iron superoxide dismutase C-terminal" evidence="9">
    <location>
        <begin position="197"/>
        <end position="315"/>
    </location>
</feature>
<keyword evidence="4" id="KW-0479">Metal-binding</keyword>
<dbReference type="RefSeq" id="XP_020114008.1">
    <property type="nucleotide sequence ID" value="XM_020258419.1"/>
</dbReference>
<dbReference type="RefSeq" id="XP_020114010.1">
    <property type="nucleotide sequence ID" value="XM_020258421.1"/>
</dbReference>
<dbReference type="InterPro" id="IPR001189">
    <property type="entry name" value="Mn/Fe_SOD"/>
</dbReference>
<dbReference type="GeneID" id="109728107"/>
<dbReference type="Pfam" id="PF00081">
    <property type="entry name" value="Sod_Fe_N"/>
    <property type="match status" value="1"/>
</dbReference>
<name>A0A6P5H1U7_ANACO</name>
<dbReference type="EC" id="1.15.1.1" evidence="3"/>
<feature type="domain" description="Manganese/iron superoxide dismutase N-terminal" evidence="8">
    <location>
        <begin position="107"/>
        <end position="190"/>
    </location>
</feature>
<evidence type="ECO:0000256" key="7">
    <source>
        <dbReference type="SAM" id="MobiDB-lite"/>
    </source>
</evidence>
<feature type="compositionally biased region" description="Basic and acidic residues" evidence="7">
    <location>
        <begin position="49"/>
        <end position="58"/>
    </location>
</feature>
<accession>A0A6P5H1U7</accession>
<comment type="cofactor">
    <cofactor evidence="1">
        <name>Fe cation</name>
        <dbReference type="ChEBI" id="CHEBI:24875"/>
    </cofactor>
</comment>
<dbReference type="GO" id="GO:0004784">
    <property type="term" value="F:superoxide dismutase activity"/>
    <property type="evidence" value="ECO:0007669"/>
    <property type="project" value="UniProtKB-EC"/>
</dbReference>
<proteinExistence type="inferred from homology"/>
<evidence type="ECO:0000256" key="1">
    <source>
        <dbReference type="ARBA" id="ARBA00001962"/>
    </source>
</evidence>
<comment type="similarity">
    <text evidence="2">Belongs to the iron/manganese superoxide dismutase family.</text>
</comment>
<dbReference type="Pfam" id="PF02777">
    <property type="entry name" value="Sod_Fe_C"/>
    <property type="match status" value="1"/>
</dbReference>
<dbReference type="RefSeq" id="XP_020114005.1">
    <property type="nucleotide sequence ID" value="XM_020258416.1"/>
</dbReference>
<dbReference type="PROSITE" id="PS00088">
    <property type="entry name" value="SOD_MN"/>
    <property type="match status" value="1"/>
</dbReference>
<evidence type="ECO:0000256" key="6">
    <source>
        <dbReference type="ARBA" id="ARBA00049204"/>
    </source>
</evidence>
<dbReference type="RefSeq" id="XP_020114007.1">
    <property type="nucleotide sequence ID" value="XM_020258418.1"/>
</dbReference>
<feature type="region of interest" description="Disordered" evidence="7">
    <location>
        <begin position="18"/>
        <end position="95"/>
    </location>
</feature>
<evidence type="ECO:0000256" key="4">
    <source>
        <dbReference type="ARBA" id="ARBA00022723"/>
    </source>
</evidence>
<evidence type="ECO:0000313" key="13">
    <source>
        <dbReference type="RefSeq" id="XP_020114006.1"/>
    </source>
</evidence>
<dbReference type="SMR" id="A0A6P5H1U7"/>
<dbReference type="InterPro" id="IPR019833">
    <property type="entry name" value="Mn/Fe_SOD_BS"/>
</dbReference>
<gene>
    <name evidence="11 12 13 14 15 16 17 18" type="primary">LOC109728107</name>
</gene>
<dbReference type="SUPFAM" id="SSF46609">
    <property type="entry name" value="Fe,Mn superoxide dismutase (SOD), N-terminal domain"/>
    <property type="match status" value="1"/>
</dbReference>
<dbReference type="FunFam" id="3.55.40.20:FF:000005">
    <property type="entry name" value="Superoxide dismutase"/>
    <property type="match status" value="1"/>
</dbReference>
<dbReference type="AlphaFoldDB" id="A0A6P5H1U7"/>
<dbReference type="Proteomes" id="UP000515123">
    <property type="component" value="Linkage group 23"/>
</dbReference>
<evidence type="ECO:0000313" key="18">
    <source>
        <dbReference type="RefSeq" id="XP_020114011.1"/>
    </source>
</evidence>
<dbReference type="RefSeq" id="XP_020114006.1">
    <property type="nucleotide sequence ID" value="XM_020258417.1"/>
</dbReference>
<dbReference type="RefSeq" id="XP_020114009.1">
    <property type="nucleotide sequence ID" value="XM_020258420.1"/>
</dbReference>